<dbReference type="RefSeq" id="WP_197349093.1">
    <property type="nucleotide sequence ID" value="NZ_CP048882.1"/>
</dbReference>
<dbReference type="PANTHER" id="PTHR46268:SF6">
    <property type="entry name" value="UNIVERSAL STRESS PROTEIN UP12"/>
    <property type="match status" value="1"/>
</dbReference>
<sequence>MNDRSAAPAAEGRVIVGVDGSEPSLRALDMAAEEAGRRGVALEMVISAGWPRRSRVPVTEADTERIRAAAATVLDDAGKRAHEHVPGLRVMAQIHTEALAADTLVKASKSAALTVVGTRGHGGFAGLLIGSVSLRVATHCEGPLLVVGDSRKSDGAERGTVMVGMHSDSDEPALRYGFEEAARRGSSLRVLHAWNQPRMPGRLQVPPSEAQQARSAASDLVRKMVDPLSKDHPGVKVSADEQGGSPAATLIEASRAADVLVIAVHRHQQRRLGLQLGSVAHAVLHHAHCPVVMVPTKAG</sequence>
<keyword evidence="4" id="KW-1185">Reference proteome</keyword>
<evidence type="ECO:0000313" key="3">
    <source>
        <dbReference type="EMBL" id="QPP05579.1"/>
    </source>
</evidence>
<evidence type="ECO:0000259" key="2">
    <source>
        <dbReference type="Pfam" id="PF00582"/>
    </source>
</evidence>
<dbReference type="Pfam" id="PF00582">
    <property type="entry name" value="Usp"/>
    <property type="match status" value="2"/>
</dbReference>
<dbReference type="KEGG" id="sbat:G4Z16_03305"/>
<dbReference type="AlphaFoldDB" id="A0A7T1T392"/>
<evidence type="ECO:0000313" key="4">
    <source>
        <dbReference type="Proteomes" id="UP000595046"/>
    </source>
</evidence>
<dbReference type="PRINTS" id="PR01438">
    <property type="entry name" value="UNVRSLSTRESS"/>
</dbReference>
<feature type="domain" description="UspA" evidence="2">
    <location>
        <begin position="13"/>
        <end position="147"/>
    </location>
</feature>
<dbReference type="SUPFAM" id="SSF52402">
    <property type="entry name" value="Adenine nucleotide alpha hydrolases-like"/>
    <property type="match status" value="2"/>
</dbReference>
<accession>A0A7T1T392</accession>
<comment type="similarity">
    <text evidence="1">Belongs to the universal stress protein A family.</text>
</comment>
<organism evidence="3 4">
    <name type="scientific">Streptomyces bathyalis</name>
    <dbReference type="NCBI Taxonomy" id="2710756"/>
    <lineage>
        <taxon>Bacteria</taxon>
        <taxon>Bacillati</taxon>
        <taxon>Actinomycetota</taxon>
        <taxon>Actinomycetes</taxon>
        <taxon>Kitasatosporales</taxon>
        <taxon>Streptomycetaceae</taxon>
        <taxon>Streptomyces</taxon>
    </lineage>
</organism>
<dbReference type="Gene3D" id="3.40.50.620">
    <property type="entry name" value="HUPs"/>
    <property type="match status" value="2"/>
</dbReference>
<reference evidence="4" key="1">
    <citation type="submission" date="2020-02" db="EMBL/GenBank/DDBJ databases">
        <title>Streptomyces sp. ASO4wet.</title>
        <authorList>
            <person name="Risdian C."/>
            <person name="Landwehr W."/>
            <person name="Schupp P."/>
            <person name="Wink J."/>
        </authorList>
    </citation>
    <scope>NUCLEOTIDE SEQUENCE [LARGE SCALE GENOMIC DNA]</scope>
    <source>
        <strain evidence="4">ASO4wet</strain>
    </source>
</reference>
<proteinExistence type="inferred from homology"/>
<dbReference type="PANTHER" id="PTHR46268">
    <property type="entry name" value="STRESS RESPONSE PROTEIN NHAX"/>
    <property type="match status" value="1"/>
</dbReference>
<protein>
    <submittedName>
        <fullName evidence="3">Universal stress protein</fullName>
    </submittedName>
</protein>
<feature type="domain" description="UspA" evidence="2">
    <location>
        <begin position="160"/>
        <end position="295"/>
    </location>
</feature>
<dbReference type="Proteomes" id="UP000595046">
    <property type="component" value="Chromosome"/>
</dbReference>
<dbReference type="InterPro" id="IPR006016">
    <property type="entry name" value="UspA"/>
</dbReference>
<name>A0A7T1T392_9ACTN</name>
<dbReference type="InterPro" id="IPR006015">
    <property type="entry name" value="Universal_stress_UspA"/>
</dbReference>
<gene>
    <name evidence="3" type="ORF">G4Z16_03305</name>
</gene>
<dbReference type="EMBL" id="CP048882">
    <property type="protein sequence ID" value="QPP05579.1"/>
    <property type="molecule type" value="Genomic_DNA"/>
</dbReference>
<dbReference type="InterPro" id="IPR014729">
    <property type="entry name" value="Rossmann-like_a/b/a_fold"/>
</dbReference>
<evidence type="ECO:0000256" key="1">
    <source>
        <dbReference type="ARBA" id="ARBA00008791"/>
    </source>
</evidence>